<protein>
    <submittedName>
        <fullName evidence="2">Rv3235 family protein</fullName>
    </submittedName>
</protein>
<reference evidence="3" key="1">
    <citation type="journal article" date="2019" name="Int. J. Syst. Evol. Microbiol.">
        <title>The Global Catalogue of Microorganisms (GCM) 10K type strain sequencing project: providing services to taxonomists for standard genome sequencing and annotation.</title>
        <authorList>
            <consortium name="The Broad Institute Genomics Platform"/>
            <consortium name="The Broad Institute Genome Sequencing Center for Infectious Disease"/>
            <person name="Wu L."/>
            <person name="Ma J."/>
        </authorList>
    </citation>
    <scope>NUCLEOTIDE SEQUENCE [LARGE SCALE GENOMIC DNA]</scope>
    <source>
        <strain evidence="3">JCM 11496</strain>
    </source>
</reference>
<dbReference type="InterPro" id="IPR045596">
    <property type="entry name" value="DUF6459"/>
</dbReference>
<dbReference type="Proteomes" id="UP001597307">
    <property type="component" value="Unassembled WGS sequence"/>
</dbReference>
<name>A0ABW4QB86_9MICC</name>
<evidence type="ECO:0000313" key="3">
    <source>
        <dbReference type="Proteomes" id="UP001597307"/>
    </source>
</evidence>
<keyword evidence="3" id="KW-1185">Reference proteome</keyword>
<organism evidence="2 3">
    <name type="scientific">Arthrobacter flavus</name>
    <dbReference type="NCBI Taxonomy" id="95172"/>
    <lineage>
        <taxon>Bacteria</taxon>
        <taxon>Bacillati</taxon>
        <taxon>Actinomycetota</taxon>
        <taxon>Actinomycetes</taxon>
        <taxon>Micrococcales</taxon>
        <taxon>Micrococcaceae</taxon>
        <taxon>Arthrobacter</taxon>
    </lineage>
</organism>
<dbReference type="Pfam" id="PF20060">
    <property type="entry name" value="DUF6459"/>
    <property type="match status" value="1"/>
</dbReference>
<evidence type="ECO:0000256" key="1">
    <source>
        <dbReference type="SAM" id="MobiDB-lite"/>
    </source>
</evidence>
<comment type="caution">
    <text evidence="2">The sequence shown here is derived from an EMBL/GenBank/DDBJ whole genome shotgun (WGS) entry which is preliminary data.</text>
</comment>
<feature type="region of interest" description="Disordered" evidence="1">
    <location>
        <begin position="1"/>
        <end position="29"/>
    </location>
</feature>
<gene>
    <name evidence="2" type="ORF">ACFSFX_15360</name>
</gene>
<accession>A0ABW4QB86</accession>
<dbReference type="EMBL" id="JBHUGA010000061">
    <property type="protein sequence ID" value="MFD1847968.1"/>
    <property type="molecule type" value="Genomic_DNA"/>
</dbReference>
<dbReference type="RefSeq" id="WP_343881228.1">
    <property type="nucleotide sequence ID" value="NZ_BAAAIJ010000056.1"/>
</dbReference>
<sequence>MLTETQLVRPPQSPAPATGPLAGSDADRQVSARAPNLEELAAATQVHRITRSVVQASLEVLGGSRPLQQLADWLDPPSYERLQLRTNLVRSLNRATPKGGHDQLLHRNISVRSVRICRISENVYEASAVVVEHRRVRAVALRLERRRGQWKVTALEIG</sequence>
<evidence type="ECO:0000313" key="2">
    <source>
        <dbReference type="EMBL" id="MFD1847968.1"/>
    </source>
</evidence>
<proteinExistence type="predicted"/>